<dbReference type="EMBL" id="CAIE01000034">
    <property type="protein sequence ID" value="CCH19324.1"/>
    <property type="molecule type" value="Genomic_DNA"/>
</dbReference>
<protein>
    <recommendedName>
        <fullName evidence="1">Pyrrolo-quinoline quinone repeat domain-containing protein</fullName>
    </recommendedName>
</protein>
<sequence length="367" mass="37615">MPAFDPPTRFAPTGAALGEARPGDVLLHGTTAFLAGDAQTTVVEVGSGHRLSVLTPEQSPITRNPAAAGHRPVLIDLSGKPAVVVPYAVEIPASGTVAARQAVELLVIDATDGRLTKTVTVDAKPAEGDFSLVARDHVRVIGGRGSVVVLGIGKQVTVAVDVSTGSTLWRDNDFDASALLGDTVVGLTAPDSGYRRSITGLAVLDGAKRWSALSVANAELAAGGPSFLVAVGQQTDGKRFYTLIKKDGTLVNRTKGEYGAGLRCSYDEAAVTVCAIGNSQPLFALDSTTGDDLWQLPATGRRAPRMTVAWHGAVYGTVNDAAVVLDARTGTDKEVSPGVAPVAVTVHGGLAADPSDGTALVFHPALG</sequence>
<dbReference type="SUPFAM" id="SSF50998">
    <property type="entry name" value="Quinoprotein alcohol dehydrogenase-like"/>
    <property type="match status" value="1"/>
</dbReference>
<dbReference type="InterPro" id="IPR011047">
    <property type="entry name" value="Quinoprotein_ADH-like_sf"/>
</dbReference>
<dbReference type="InterPro" id="IPR002372">
    <property type="entry name" value="PQQ_rpt_dom"/>
</dbReference>
<dbReference type="eggNOG" id="COG1520">
    <property type="taxonomic scope" value="Bacteria"/>
</dbReference>
<dbReference type="STRING" id="1150864.MILUP08_30039"/>
<evidence type="ECO:0000313" key="3">
    <source>
        <dbReference type="Proteomes" id="UP000003448"/>
    </source>
</evidence>
<feature type="domain" description="Pyrrolo-quinoline quinone repeat" evidence="1">
    <location>
        <begin position="81"/>
        <end position="211"/>
    </location>
</feature>
<proteinExistence type="predicted"/>
<comment type="caution">
    <text evidence="2">The sequence shown here is derived from an EMBL/GenBank/DDBJ whole genome shotgun (WGS) entry which is preliminary data.</text>
</comment>
<gene>
    <name evidence="2" type="ORF">MILUP08_30039</name>
</gene>
<evidence type="ECO:0000259" key="1">
    <source>
        <dbReference type="Pfam" id="PF13360"/>
    </source>
</evidence>
<dbReference type="Proteomes" id="UP000003448">
    <property type="component" value="Unassembled WGS sequence"/>
</dbReference>
<evidence type="ECO:0000313" key="2">
    <source>
        <dbReference type="EMBL" id="CCH19324.1"/>
    </source>
</evidence>
<dbReference type="AlphaFoldDB" id="I0L677"/>
<accession>I0L677</accession>
<name>I0L677_9ACTN</name>
<keyword evidence="3" id="KW-1185">Reference proteome</keyword>
<reference evidence="3" key="1">
    <citation type="journal article" date="2012" name="J. Bacteriol.">
        <title>Genome Sequence of Micromonospora lupini Lupac 08, Isolated from Root Nodules of Lupinus angustifolius.</title>
        <authorList>
            <person name="Alonso-Vega P."/>
            <person name="Normand P."/>
            <person name="Bacigalupe R."/>
            <person name="Pujic P."/>
            <person name="Lajus A."/>
            <person name="Vallenet D."/>
            <person name="Carro L."/>
            <person name="Coll P."/>
            <person name="Trujillo M.E."/>
        </authorList>
    </citation>
    <scope>NUCLEOTIDE SEQUENCE [LARGE SCALE GENOMIC DNA]</scope>
    <source>
        <strain evidence="3">Lupac 08</strain>
    </source>
</reference>
<dbReference type="Pfam" id="PF13360">
    <property type="entry name" value="PQQ_2"/>
    <property type="match status" value="1"/>
</dbReference>
<organism evidence="2 3">
    <name type="scientific">Micromonospora lupini str. Lupac 08</name>
    <dbReference type="NCBI Taxonomy" id="1150864"/>
    <lineage>
        <taxon>Bacteria</taxon>
        <taxon>Bacillati</taxon>
        <taxon>Actinomycetota</taxon>
        <taxon>Actinomycetes</taxon>
        <taxon>Micromonosporales</taxon>
        <taxon>Micromonosporaceae</taxon>
        <taxon>Micromonospora</taxon>
    </lineage>
</organism>